<dbReference type="InterPro" id="IPR036291">
    <property type="entry name" value="NAD(P)-bd_dom_sf"/>
</dbReference>
<comment type="caution">
    <text evidence="2">The sequence shown here is derived from an EMBL/GenBank/DDBJ whole genome shotgun (WGS) entry which is preliminary data.</text>
</comment>
<proteinExistence type="predicted"/>
<evidence type="ECO:0000313" key="2">
    <source>
        <dbReference type="EMBL" id="PVG81271.1"/>
    </source>
</evidence>
<sequence>MVCASAPSREDITMHALVSRTGQPSPTTADVGVPVPGPGEVLVEVVAAAVNPVDAFVASGSGHEVFGLPEEVGLGWDVAGRVAALGPGVDGFEVGEAVAGLHDDLASPVRAHAAFTVLPAAALARVPDGLDLTEAASIPLNALTAAQALDLLGPAGGRSLLVTGAAGAVGGHAVALAAASGWRVAGLARPADAVFVRRAGGEVVNEPEPASYDAVLDTAVLDAVAMAAVRDGGEHVSVLPPAPPASERGIRVQAVQVQADGQRLGELLARSAAGELEVRVAGTAPLAEASAVYEKVAGGGQRGRWLLLP</sequence>
<dbReference type="SMART" id="SM00829">
    <property type="entry name" value="PKS_ER"/>
    <property type="match status" value="1"/>
</dbReference>
<dbReference type="GO" id="GO:0016491">
    <property type="term" value="F:oxidoreductase activity"/>
    <property type="evidence" value="ECO:0007669"/>
    <property type="project" value="InterPro"/>
</dbReference>
<gene>
    <name evidence="2" type="ORF">DDE18_19215</name>
</gene>
<accession>A0A2T8F6D3</accession>
<dbReference type="PANTHER" id="PTHR43482:SF1">
    <property type="entry name" value="PROTEIN AST1-RELATED"/>
    <property type="match status" value="1"/>
</dbReference>
<dbReference type="AlphaFoldDB" id="A0A2T8F6D3"/>
<evidence type="ECO:0000313" key="3">
    <source>
        <dbReference type="Proteomes" id="UP000246018"/>
    </source>
</evidence>
<keyword evidence="3" id="KW-1185">Reference proteome</keyword>
<dbReference type="PANTHER" id="PTHR43482">
    <property type="entry name" value="PROTEIN AST1-RELATED"/>
    <property type="match status" value="1"/>
</dbReference>
<dbReference type="InterPro" id="IPR011032">
    <property type="entry name" value="GroES-like_sf"/>
</dbReference>
<protein>
    <submittedName>
        <fullName evidence="2">Alcohol dehydrogenase</fullName>
    </submittedName>
</protein>
<dbReference type="OrthoDB" id="3251063at2"/>
<feature type="domain" description="Enoyl reductase (ER)" evidence="1">
    <location>
        <begin position="22"/>
        <end position="307"/>
    </location>
</feature>
<dbReference type="Gene3D" id="3.90.180.10">
    <property type="entry name" value="Medium-chain alcohol dehydrogenases, catalytic domain"/>
    <property type="match status" value="1"/>
</dbReference>
<dbReference type="Gene3D" id="3.40.50.720">
    <property type="entry name" value="NAD(P)-binding Rossmann-like Domain"/>
    <property type="match status" value="1"/>
</dbReference>
<dbReference type="SUPFAM" id="SSF50129">
    <property type="entry name" value="GroES-like"/>
    <property type="match status" value="1"/>
</dbReference>
<dbReference type="Proteomes" id="UP000246018">
    <property type="component" value="Unassembled WGS sequence"/>
</dbReference>
<dbReference type="InterPro" id="IPR013154">
    <property type="entry name" value="ADH-like_N"/>
</dbReference>
<dbReference type="EMBL" id="QDGZ01000009">
    <property type="protein sequence ID" value="PVG81271.1"/>
    <property type="molecule type" value="Genomic_DNA"/>
</dbReference>
<dbReference type="Pfam" id="PF08240">
    <property type="entry name" value="ADH_N"/>
    <property type="match status" value="1"/>
</dbReference>
<evidence type="ECO:0000259" key="1">
    <source>
        <dbReference type="SMART" id="SM00829"/>
    </source>
</evidence>
<name>A0A2T8F6D3_9ACTN</name>
<dbReference type="InterPro" id="IPR052585">
    <property type="entry name" value="Lipid_raft_assoc_Zn_ADH"/>
</dbReference>
<dbReference type="SUPFAM" id="SSF51735">
    <property type="entry name" value="NAD(P)-binding Rossmann-fold domains"/>
    <property type="match status" value="1"/>
</dbReference>
<reference evidence="2 3" key="1">
    <citation type="submission" date="2018-04" db="EMBL/GenBank/DDBJ databases">
        <title>Genome of Nocardioides gansuensis WSJ-1.</title>
        <authorList>
            <person name="Wu S."/>
            <person name="Wang G."/>
        </authorList>
    </citation>
    <scope>NUCLEOTIDE SEQUENCE [LARGE SCALE GENOMIC DNA]</scope>
    <source>
        <strain evidence="2 3">WSJ-1</strain>
    </source>
</reference>
<dbReference type="Pfam" id="PF13602">
    <property type="entry name" value="ADH_zinc_N_2"/>
    <property type="match status" value="1"/>
</dbReference>
<organism evidence="2 3">
    <name type="scientific">Nocardioides gansuensis</name>
    <dbReference type="NCBI Taxonomy" id="2138300"/>
    <lineage>
        <taxon>Bacteria</taxon>
        <taxon>Bacillati</taxon>
        <taxon>Actinomycetota</taxon>
        <taxon>Actinomycetes</taxon>
        <taxon>Propionibacteriales</taxon>
        <taxon>Nocardioidaceae</taxon>
        <taxon>Nocardioides</taxon>
    </lineage>
</organism>
<dbReference type="InterPro" id="IPR020843">
    <property type="entry name" value="ER"/>
</dbReference>